<keyword evidence="6 7" id="KW-0067">ATP-binding</keyword>
<evidence type="ECO:0000256" key="7">
    <source>
        <dbReference type="PROSITE-ProRule" id="PRU10141"/>
    </source>
</evidence>
<dbReference type="PROSITE" id="PS00107">
    <property type="entry name" value="PROTEIN_KINASE_ATP"/>
    <property type="match status" value="1"/>
</dbReference>
<dbReference type="OrthoDB" id="9801841at2"/>
<dbReference type="Pfam" id="PF00069">
    <property type="entry name" value="Pkinase"/>
    <property type="match status" value="1"/>
</dbReference>
<dbReference type="Proteomes" id="UP000244892">
    <property type="component" value="Chromosome"/>
</dbReference>
<evidence type="ECO:0000256" key="1">
    <source>
        <dbReference type="ARBA" id="ARBA00010886"/>
    </source>
</evidence>
<keyword evidence="5 10" id="KW-0418">Kinase</keyword>
<dbReference type="InterPro" id="IPR000719">
    <property type="entry name" value="Prot_kinase_dom"/>
</dbReference>
<evidence type="ECO:0000313" key="10">
    <source>
        <dbReference type="EMBL" id="AWI53987.1"/>
    </source>
</evidence>
<evidence type="ECO:0000313" key="11">
    <source>
        <dbReference type="Proteomes" id="UP000244892"/>
    </source>
</evidence>
<feature type="binding site" evidence="7">
    <location>
        <position position="48"/>
    </location>
    <ligand>
        <name>ATP</name>
        <dbReference type="ChEBI" id="CHEBI:30616"/>
    </ligand>
</feature>
<protein>
    <recommendedName>
        <fullName evidence="2">non-specific serine/threonine protein kinase</fullName>
        <ecNumber evidence="2">2.7.11.1</ecNumber>
    </recommendedName>
</protein>
<feature type="compositionally biased region" description="Low complexity" evidence="8">
    <location>
        <begin position="360"/>
        <end position="386"/>
    </location>
</feature>
<dbReference type="InterPro" id="IPR011009">
    <property type="entry name" value="Kinase-like_dom_sf"/>
</dbReference>
<keyword evidence="10" id="KW-0723">Serine/threonine-protein kinase</keyword>
<keyword evidence="3" id="KW-0808">Transferase</keyword>
<dbReference type="PROSITE" id="PS00109">
    <property type="entry name" value="PROTEIN_KINASE_TYR"/>
    <property type="match status" value="1"/>
</dbReference>
<dbReference type="InterPro" id="IPR017441">
    <property type="entry name" value="Protein_kinase_ATP_BS"/>
</dbReference>
<dbReference type="GO" id="GO:0004713">
    <property type="term" value="F:protein tyrosine kinase activity"/>
    <property type="evidence" value="ECO:0007669"/>
    <property type="project" value="InterPro"/>
</dbReference>
<dbReference type="EMBL" id="CP029210">
    <property type="protein sequence ID" value="AWI53987.1"/>
    <property type="molecule type" value="Genomic_DNA"/>
</dbReference>
<dbReference type="GO" id="GO:0004674">
    <property type="term" value="F:protein serine/threonine kinase activity"/>
    <property type="evidence" value="ECO:0007669"/>
    <property type="project" value="UniProtKB-KW"/>
</dbReference>
<evidence type="ECO:0000256" key="4">
    <source>
        <dbReference type="ARBA" id="ARBA00022741"/>
    </source>
</evidence>
<dbReference type="InterPro" id="IPR020635">
    <property type="entry name" value="Tyr_kinase_cat_dom"/>
</dbReference>
<dbReference type="SUPFAM" id="SSF56112">
    <property type="entry name" value="Protein kinase-like (PK-like)"/>
    <property type="match status" value="1"/>
</dbReference>
<feature type="domain" description="Protein kinase" evidence="9">
    <location>
        <begin position="19"/>
        <end position="305"/>
    </location>
</feature>
<dbReference type="SMART" id="SM00219">
    <property type="entry name" value="TyrKc"/>
    <property type="match status" value="1"/>
</dbReference>
<feature type="compositionally biased region" description="Low complexity" evidence="8">
    <location>
        <begin position="450"/>
        <end position="462"/>
    </location>
</feature>
<dbReference type="KEGG" id="aon:DEH84_11520"/>
<feature type="region of interest" description="Disordered" evidence="8">
    <location>
        <begin position="438"/>
        <end position="481"/>
    </location>
</feature>
<dbReference type="CDD" id="cd14014">
    <property type="entry name" value="STKc_PknB_like"/>
    <property type="match status" value="1"/>
</dbReference>
<evidence type="ECO:0000259" key="9">
    <source>
        <dbReference type="PROSITE" id="PS50011"/>
    </source>
</evidence>
<dbReference type="GO" id="GO:0005524">
    <property type="term" value="F:ATP binding"/>
    <property type="evidence" value="ECO:0007669"/>
    <property type="project" value="UniProtKB-UniRule"/>
</dbReference>
<dbReference type="PANTHER" id="PTHR43671:SF13">
    <property type="entry name" value="SERINE_THREONINE-PROTEIN KINASE NEK2"/>
    <property type="match status" value="1"/>
</dbReference>
<dbReference type="InterPro" id="IPR050660">
    <property type="entry name" value="NEK_Ser/Thr_kinase"/>
</dbReference>
<organism evidence="10 11">
    <name type="scientific">Aquabacterium olei</name>
    <dbReference type="NCBI Taxonomy" id="1296669"/>
    <lineage>
        <taxon>Bacteria</taxon>
        <taxon>Pseudomonadati</taxon>
        <taxon>Pseudomonadota</taxon>
        <taxon>Betaproteobacteria</taxon>
        <taxon>Burkholderiales</taxon>
        <taxon>Aquabacterium</taxon>
    </lineage>
</organism>
<accession>A0A2U8FSW9</accession>
<dbReference type="EC" id="2.7.11.1" evidence="2"/>
<dbReference type="InterPro" id="IPR008266">
    <property type="entry name" value="Tyr_kinase_AS"/>
</dbReference>
<dbReference type="PANTHER" id="PTHR43671">
    <property type="entry name" value="SERINE/THREONINE-PROTEIN KINASE NEK"/>
    <property type="match status" value="1"/>
</dbReference>
<evidence type="ECO:0000256" key="2">
    <source>
        <dbReference type="ARBA" id="ARBA00012513"/>
    </source>
</evidence>
<comment type="similarity">
    <text evidence="1">Belongs to the protein kinase superfamily. NEK Ser/Thr protein kinase family. NIMA subfamily.</text>
</comment>
<feature type="region of interest" description="Disordered" evidence="8">
    <location>
        <begin position="351"/>
        <end position="389"/>
    </location>
</feature>
<dbReference type="AlphaFoldDB" id="A0A2U8FSW9"/>
<evidence type="ECO:0000256" key="6">
    <source>
        <dbReference type="ARBA" id="ARBA00022840"/>
    </source>
</evidence>
<feature type="compositionally biased region" description="Basic and acidic residues" evidence="8">
    <location>
        <begin position="464"/>
        <end position="476"/>
    </location>
</feature>
<reference evidence="10 11" key="1">
    <citation type="submission" date="2018-05" db="EMBL/GenBank/DDBJ databases">
        <title>complete genome sequence of Aquabacterium olei NBRC 110486.</title>
        <authorList>
            <person name="Tang B."/>
            <person name="Chang J."/>
            <person name="Zhang L."/>
            <person name="Yang H."/>
        </authorList>
    </citation>
    <scope>NUCLEOTIDE SEQUENCE [LARGE SCALE GENOMIC DNA]</scope>
    <source>
        <strain evidence="10 11">NBRC 110486</strain>
    </source>
</reference>
<dbReference type="Gene3D" id="3.30.200.20">
    <property type="entry name" value="Phosphorylase Kinase, domain 1"/>
    <property type="match status" value="1"/>
</dbReference>
<proteinExistence type="inferred from homology"/>
<gene>
    <name evidence="10" type="ORF">DEH84_11520</name>
</gene>
<evidence type="ECO:0000256" key="3">
    <source>
        <dbReference type="ARBA" id="ARBA00022679"/>
    </source>
</evidence>
<evidence type="ECO:0000256" key="8">
    <source>
        <dbReference type="SAM" id="MobiDB-lite"/>
    </source>
</evidence>
<dbReference type="PROSITE" id="PS50011">
    <property type="entry name" value="PROTEIN_KINASE_DOM"/>
    <property type="match status" value="1"/>
</dbReference>
<keyword evidence="4 7" id="KW-0547">Nucleotide-binding</keyword>
<evidence type="ECO:0000256" key="5">
    <source>
        <dbReference type="ARBA" id="ARBA00022777"/>
    </source>
</evidence>
<dbReference type="Gene3D" id="1.10.510.10">
    <property type="entry name" value="Transferase(Phosphotransferase) domain 1"/>
    <property type="match status" value="1"/>
</dbReference>
<keyword evidence="11" id="KW-1185">Reference proteome</keyword>
<name>A0A2U8FSW9_9BURK</name>
<dbReference type="RefSeq" id="WP_109036983.1">
    <property type="nucleotide sequence ID" value="NZ_CP029210.1"/>
</dbReference>
<sequence length="528" mass="56350">MPLLSAHDVLPPGTRLGEFEIQRVLGSGGFGVVYLALDHTLERRVAVKEYMPSALAVRGADHALSLRPGADAGAFELGLRSFVNEARLLARFDHPSLVKVHRFWEANGTAYMAMPYYQGRTLQEARREMGEPPDEAWLRRLINPLLGALECLHREQVYHRDIAPDNILLLDDEHGEGHGRPVLLDLGAARRVISDHTQALTAIVKPSFAPIEQYAETTQLRQGPWTDLYALAAVVHFCITGRPPVPATARTLHDELPSLKDMAPALASGFNRDYSTVFLAAIDHALAVRPQDRPASVLAWREELAGIVSVPRADAADGGRDDALMPTVLVRPAGEAFATTAPAASVLAAPATQPLPRPGAPSTATGAAPDASQTSDDAAPSASSSPLSGRFARTRRATWAGIAGVFTLAVAGLGWFGSRPAVPSVAPAASAVQWVSAGPSAPSVMPPGPDAASAVSAGASGATDKARPEDKKREARPGPLNPRAACAGKSFIFLAICMKQHCSRSAYKRHPECVRMRRQEEAQRNMQP</sequence>